<dbReference type="Proteomes" id="UP000887575">
    <property type="component" value="Unassembled WGS sequence"/>
</dbReference>
<dbReference type="InterPro" id="IPR001498">
    <property type="entry name" value="Impact_N"/>
</dbReference>
<dbReference type="Pfam" id="PF01205">
    <property type="entry name" value="Impact_N"/>
    <property type="match status" value="1"/>
</dbReference>
<sequence>MPDGDLPNQQVEELQVIESIFADLLKFPSNNRIHFEISNFFAEIELPSDYPAGSPPQITISAPSWSRREKEELLNELNEAYVENLGQPILYIWITRIQDQISKMAENPSTSFPRQDFSQADEESTSSLKSAQNHFTQEVPQIFSGETFSDRKSVFQAHVARVRSKNEVDLVMAKLKENNKVARATHNILAWRCEEIKNGRTIVCKDCEDDGEHQASSKMLEIIEKMGAQNVMVVVTRWYGGIHLGPDRFRIINNLTRQILADNGMENRRN</sequence>
<evidence type="ECO:0000256" key="6">
    <source>
        <dbReference type="ARBA" id="ARBA00023016"/>
    </source>
</evidence>
<dbReference type="WBParaSite" id="MBELARI_LOCUS17964">
    <property type="protein sequence ID" value="MBELARI_LOCUS17964"/>
    <property type="gene ID" value="MBELARI_LOCUS17964"/>
</dbReference>
<keyword evidence="3" id="KW-0963">Cytoplasm</keyword>
<dbReference type="Gene3D" id="3.10.110.10">
    <property type="entry name" value="Ubiquitin Conjugating Enzyme"/>
    <property type="match status" value="1"/>
</dbReference>
<evidence type="ECO:0000256" key="1">
    <source>
        <dbReference type="ARBA" id="ARBA00004496"/>
    </source>
</evidence>
<accession>A0AAF3J5S3</accession>
<feature type="domain" description="RWD" evidence="7">
    <location>
        <begin position="12"/>
        <end position="104"/>
    </location>
</feature>
<proteinExistence type="inferred from homology"/>
<evidence type="ECO:0000313" key="8">
    <source>
        <dbReference type="Proteomes" id="UP000887575"/>
    </source>
</evidence>
<evidence type="ECO:0000256" key="5">
    <source>
        <dbReference type="ARBA" id="ARBA00022845"/>
    </source>
</evidence>
<dbReference type="GO" id="GO:0005737">
    <property type="term" value="C:cytoplasm"/>
    <property type="evidence" value="ECO:0007669"/>
    <property type="project" value="UniProtKB-SubCell"/>
</dbReference>
<dbReference type="SUPFAM" id="SSF54495">
    <property type="entry name" value="UBC-like"/>
    <property type="match status" value="1"/>
</dbReference>
<evidence type="ECO:0000256" key="2">
    <source>
        <dbReference type="ARBA" id="ARBA00007665"/>
    </source>
</evidence>
<dbReference type="Pfam" id="PF05773">
    <property type="entry name" value="RWD"/>
    <property type="match status" value="1"/>
</dbReference>
<dbReference type="Gene3D" id="3.30.230.30">
    <property type="entry name" value="Impact, N-terminal domain"/>
    <property type="match status" value="1"/>
</dbReference>
<keyword evidence="8" id="KW-1185">Reference proteome</keyword>
<dbReference type="PROSITE" id="PS50908">
    <property type="entry name" value="RWD"/>
    <property type="match status" value="1"/>
</dbReference>
<dbReference type="CDD" id="cd23821">
    <property type="entry name" value="RWD_IMPACT"/>
    <property type="match status" value="1"/>
</dbReference>
<dbReference type="InterPro" id="IPR020568">
    <property type="entry name" value="Ribosomal_Su5_D2-typ_SF"/>
</dbReference>
<keyword evidence="5" id="KW-0810">Translation regulation</keyword>
<dbReference type="InterPro" id="IPR016135">
    <property type="entry name" value="UBQ-conjugating_enzyme/RWD"/>
</dbReference>
<dbReference type="InterPro" id="IPR006575">
    <property type="entry name" value="RWD_dom"/>
</dbReference>
<protein>
    <recommendedName>
        <fullName evidence="7">RWD domain-containing protein</fullName>
    </recommendedName>
</protein>
<dbReference type="AlphaFoldDB" id="A0AAF3J5S3"/>
<dbReference type="PANTHER" id="PTHR16301">
    <property type="entry name" value="IMPACT-RELATED"/>
    <property type="match status" value="1"/>
</dbReference>
<dbReference type="SUPFAM" id="SSF54211">
    <property type="entry name" value="Ribosomal protein S5 domain 2-like"/>
    <property type="match status" value="1"/>
</dbReference>
<evidence type="ECO:0000256" key="4">
    <source>
        <dbReference type="ARBA" id="ARBA00022491"/>
    </source>
</evidence>
<evidence type="ECO:0000256" key="3">
    <source>
        <dbReference type="ARBA" id="ARBA00022490"/>
    </source>
</evidence>
<dbReference type="InterPro" id="IPR036956">
    <property type="entry name" value="Impact_N_sf"/>
</dbReference>
<reference evidence="9" key="1">
    <citation type="submission" date="2024-02" db="UniProtKB">
        <authorList>
            <consortium name="WormBaseParasite"/>
        </authorList>
    </citation>
    <scope>IDENTIFICATION</scope>
</reference>
<organism evidence="8 9">
    <name type="scientific">Mesorhabditis belari</name>
    <dbReference type="NCBI Taxonomy" id="2138241"/>
    <lineage>
        <taxon>Eukaryota</taxon>
        <taxon>Metazoa</taxon>
        <taxon>Ecdysozoa</taxon>
        <taxon>Nematoda</taxon>
        <taxon>Chromadorea</taxon>
        <taxon>Rhabditida</taxon>
        <taxon>Rhabditina</taxon>
        <taxon>Rhabditomorpha</taxon>
        <taxon>Rhabditoidea</taxon>
        <taxon>Rhabditidae</taxon>
        <taxon>Mesorhabditinae</taxon>
        <taxon>Mesorhabditis</taxon>
    </lineage>
</organism>
<evidence type="ECO:0000259" key="7">
    <source>
        <dbReference type="PROSITE" id="PS50908"/>
    </source>
</evidence>
<dbReference type="SMART" id="SM00591">
    <property type="entry name" value="RWD"/>
    <property type="match status" value="1"/>
</dbReference>
<dbReference type="InterPro" id="IPR023582">
    <property type="entry name" value="Impact"/>
</dbReference>
<comment type="similarity">
    <text evidence="2">Belongs to the IMPACT family.</text>
</comment>
<evidence type="ECO:0000313" key="9">
    <source>
        <dbReference type="WBParaSite" id="MBELARI_LOCUS17964"/>
    </source>
</evidence>
<dbReference type="PANTHER" id="PTHR16301:SF25">
    <property type="entry name" value="PROTEIN IMPACT"/>
    <property type="match status" value="1"/>
</dbReference>
<keyword evidence="6" id="KW-0346">Stress response</keyword>
<keyword evidence="4" id="KW-0678">Repressor</keyword>
<dbReference type="GO" id="GO:0006446">
    <property type="term" value="P:regulation of translational initiation"/>
    <property type="evidence" value="ECO:0007669"/>
    <property type="project" value="TreeGrafter"/>
</dbReference>
<name>A0AAF3J5S3_9BILA</name>
<comment type="subcellular location">
    <subcellularLocation>
        <location evidence="1">Cytoplasm</location>
    </subcellularLocation>
</comment>
<dbReference type="GO" id="GO:0140469">
    <property type="term" value="P:GCN2-mediated signaling"/>
    <property type="evidence" value="ECO:0007669"/>
    <property type="project" value="TreeGrafter"/>
</dbReference>